<dbReference type="Pfam" id="PF01753">
    <property type="entry name" value="zf-MYND"/>
    <property type="match status" value="1"/>
</dbReference>
<dbReference type="Gene3D" id="2.170.270.10">
    <property type="entry name" value="SET domain"/>
    <property type="match status" value="1"/>
</dbReference>
<feature type="domain" description="MYND-type" evidence="12">
    <location>
        <begin position="269"/>
        <end position="308"/>
    </location>
</feature>
<keyword evidence="1" id="KW-0489">Methyltransferase</keyword>
<dbReference type="GO" id="GO:0005737">
    <property type="term" value="C:cytoplasm"/>
    <property type="evidence" value="ECO:0007669"/>
    <property type="project" value="TreeGrafter"/>
</dbReference>
<dbReference type="Gene3D" id="6.10.140.2220">
    <property type="match status" value="1"/>
</dbReference>
<reference evidence="13 14" key="1">
    <citation type="submission" date="2020-08" db="EMBL/GenBank/DDBJ databases">
        <authorList>
            <person name="Hejnol A."/>
        </authorList>
    </citation>
    <scope>NUCLEOTIDE SEQUENCE [LARGE SCALE GENOMIC DNA]</scope>
</reference>
<dbReference type="CDD" id="cd10536">
    <property type="entry name" value="SET_SMYD4"/>
    <property type="match status" value="1"/>
</dbReference>
<keyword evidence="6" id="KW-0862">Zinc</keyword>
<dbReference type="Gene3D" id="1.25.40.10">
    <property type="entry name" value="Tetratricopeptide repeat domain"/>
    <property type="match status" value="1"/>
</dbReference>
<dbReference type="InterPro" id="IPR044421">
    <property type="entry name" value="SMYD4_SET"/>
</dbReference>
<comment type="function">
    <text evidence="7">Protein-lysine N-methyltransferase. Monomethylates PRMT5, modulating its transcriptional activity. May also act as a histone methyltransferase. Plays a critical role in cardiac development. Acts as a key epigenetic regulator of gene expression during cardiac development via its dual activities as a methyltransferase and negative regulator of HDAC1.</text>
</comment>
<dbReference type="AlphaFoldDB" id="A0A7I8W729"/>
<evidence type="ECO:0000256" key="8">
    <source>
        <dbReference type="ARBA" id="ARBA00093635"/>
    </source>
</evidence>
<dbReference type="Pfam" id="PF00856">
    <property type="entry name" value="SET"/>
    <property type="match status" value="1"/>
</dbReference>
<feature type="domain" description="SET" evidence="11">
    <location>
        <begin position="224"/>
        <end position="473"/>
    </location>
</feature>
<evidence type="ECO:0000256" key="4">
    <source>
        <dbReference type="ARBA" id="ARBA00022723"/>
    </source>
</evidence>
<evidence type="ECO:0000256" key="3">
    <source>
        <dbReference type="ARBA" id="ARBA00022691"/>
    </source>
</evidence>
<evidence type="ECO:0000256" key="1">
    <source>
        <dbReference type="ARBA" id="ARBA00022603"/>
    </source>
</evidence>
<dbReference type="InterPro" id="IPR011990">
    <property type="entry name" value="TPR-like_helical_dom_sf"/>
</dbReference>
<keyword evidence="14" id="KW-1185">Reference proteome</keyword>
<dbReference type="InterPro" id="IPR001214">
    <property type="entry name" value="SET_dom"/>
</dbReference>
<dbReference type="InterPro" id="IPR052097">
    <property type="entry name" value="SET-MYND_domain_protein"/>
</dbReference>
<evidence type="ECO:0000256" key="5">
    <source>
        <dbReference type="ARBA" id="ARBA00022771"/>
    </source>
</evidence>
<dbReference type="Proteomes" id="UP000549394">
    <property type="component" value="Unassembled WGS sequence"/>
</dbReference>
<evidence type="ECO:0000259" key="11">
    <source>
        <dbReference type="PROSITE" id="PS50280"/>
    </source>
</evidence>
<evidence type="ECO:0000256" key="9">
    <source>
        <dbReference type="ARBA" id="ARBA00093680"/>
    </source>
</evidence>
<keyword evidence="5 10" id="KW-0863">Zinc-finger</keyword>
<keyword evidence="4" id="KW-0479">Metal-binding</keyword>
<keyword evidence="2" id="KW-0808">Transferase</keyword>
<dbReference type="GO" id="GO:0042826">
    <property type="term" value="F:histone deacetylase binding"/>
    <property type="evidence" value="ECO:0007669"/>
    <property type="project" value="TreeGrafter"/>
</dbReference>
<accession>A0A7I8W729</accession>
<dbReference type="PANTHER" id="PTHR46165:SF7">
    <property type="entry name" value="SET AND MYND DOMAIN-CONTAINING PROTEIN 4"/>
    <property type="match status" value="1"/>
</dbReference>
<dbReference type="PROSITE" id="PS50280">
    <property type="entry name" value="SET"/>
    <property type="match status" value="1"/>
</dbReference>
<dbReference type="InterPro" id="IPR002893">
    <property type="entry name" value="Znf_MYND"/>
</dbReference>
<name>A0A7I8W729_9ANNE</name>
<dbReference type="PANTHER" id="PTHR46165">
    <property type="entry name" value="SET AND MYND DOMAIN-CONTAINING PROTEIN 4"/>
    <property type="match status" value="1"/>
</dbReference>
<dbReference type="SUPFAM" id="SSF82199">
    <property type="entry name" value="SET domain"/>
    <property type="match status" value="1"/>
</dbReference>
<proteinExistence type="predicted"/>
<dbReference type="GO" id="GO:0005634">
    <property type="term" value="C:nucleus"/>
    <property type="evidence" value="ECO:0007669"/>
    <property type="project" value="TreeGrafter"/>
</dbReference>
<dbReference type="GO" id="GO:0032259">
    <property type="term" value="P:methylation"/>
    <property type="evidence" value="ECO:0007669"/>
    <property type="project" value="UniProtKB-KW"/>
</dbReference>
<protein>
    <recommendedName>
        <fullName evidence="8">Protein-lysine N-methyltransferase SMYD4</fullName>
    </recommendedName>
    <alternativeName>
        <fullName evidence="9">SET and MYND domain-containing protein 4</fullName>
    </alternativeName>
</protein>
<dbReference type="EMBL" id="CAJFCJ010000020">
    <property type="protein sequence ID" value="CAD5124345.1"/>
    <property type="molecule type" value="Genomic_DNA"/>
</dbReference>
<dbReference type="OrthoDB" id="5945798at2759"/>
<keyword evidence="3" id="KW-0949">S-adenosyl-L-methionine</keyword>
<comment type="caution">
    <text evidence="13">The sequence shown here is derived from an EMBL/GenBank/DDBJ whole genome shotgun (WGS) entry which is preliminary data.</text>
</comment>
<evidence type="ECO:0000256" key="6">
    <source>
        <dbReference type="ARBA" id="ARBA00022833"/>
    </source>
</evidence>
<dbReference type="SUPFAM" id="SSF144232">
    <property type="entry name" value="HIT/MYND zinc finger-like"/>
    <property type="match status" value="1"/>
</dbReference>
<dbReference type="GO" id="GO:0008168">
    <property type="term" value="F:methyltransferase activity"/>
    <property type="evidence" value="ECO:0007669"/>
    <property type="project" value="UniProtKB-KW"/>
</dbReference>
<evidence type="ECO:0000313" key="14">
    <source>
        <dbReference type="Proteomes" id="UP000549394"/>
    </source>
</evidence>
<dbReference type="SUPFAM" id="SSF48452">
    <property type="entry name" value="TPR-like"/>
    <property type="match status" value="1"/>
</dbReference>
<dbReference type="InterPro" id="IPR046341">
    <property type="entry name" value="SET_dom_sf"/>
</dbReference>
<evidence type="ECO:0000256" key="2">
    <source>
        <dbReference type="ARBA" id="ARBA00022679"/>
    </source>
</evidence>
<evidence type="ECO:0000259" key="12">
    <source>
        <dbReference type="PROSITE" id="PS50865"/>
    </source>
</evidence>
<gene>
    <name evidence="13" type="ORF">DGYR_LOCUS11899</name>
</gene>
<evidence type="ECO:0000313" key="13">
    <source>
        <dbReference type="EMBL" id="CAD5124345.1"/>
    </source>
</evidence>
<sequence length="618" mass="71399">MNRLKELSFEVEKETTCLTGVVDKFEISLKDDLEKFSTLATDGERLKFLDIHNFASLIDIKEGFERKDKVLSEQYRGDGNGSFKAKKFNDALQKYNLAVRYAPFDGDVLTMALGNRSAVFFRMKMYDECIKDIERALSMGYPKALSYKLHYRKYKCFYMKKSFEKSVDCLKEFKESLKDASIDRKERDSYEKSYENDLRRCLNEKLQDEIIVEEEKQHHAAMDENLIVKTSKSRGRYIVPKTDMDIGDVLGVEKPIASVLYEEYYDTRCYGCQKKFTSLLPCRSCAKIVYCSPECEEDAWNLYHKYECEYMDFLSYSWMSRIGLLALRHNEFLPHRVFMTIRCKHLDDVCNLIVHDNERQSDVLLQFTIVAKILEEICNLSSFVPEEERDKSGQLLLNLLKICQCNSYCISEMFGNSFRESKPKDIGVALYKKASFFNHSCNPDLDIIFQGSTAFFKAIRSIKAGKEVCLDYGYVYTTDSIQLRRAALASQYYFDCECQPCSENWPTFDYQESSVPTFKCPECDAILNINELADEKFATCSACKTSQDVVKNLGQLQDSHEKYASALTRAAYGDLKSALADMIQHLKLTEKLIAPPFKDYSSCQAAVKQCFRLMANDN</sequence>
<dbReference type="PROSITE" id="PS50865">
    <property type="entry name" value="ZF_MYND_2"/>
    <property type="match status" value="1"/>
</dbReference>
<dbReference type="GO" id="GO:0008270">
    <property type="term" value="F:zinc ion binding"/>
    <property type="evidence" value="ECO:0007669"/>
    <property type="project" value="UniProtKB-KW"/>
</dbReference>
<evidence type="ECO:0000256" key="10">
    <source>
        <dbReference type="PROSITE-ProRule" id="PRU00134"/>
    </source>
</evidence>
<dbReference type="PROSITE" id="PS01360">
    <property type="entry name" value="ZF_MYND_1"/>
    <property type="match status" value="1"/>
</dbReference>
<organism evidence="13 14">
    <name type="scientific">Dimorphilus gyrociliatus</name>
    <dbReference type="NCBI Taxonomy" id="2664684"/>
    <lineage>
        <taxon>Eukaryota</taxon>
        <taxon>Metazoa</taxon>
        <taxon>Spiralia</taxon>
        <taxon>Lophotrochozoa</taxon>
        <taxon>Annelida</taxon>
        <taxon>Polychaeta</taxon>
        <taxon>Polychaeta incertae sedis</taxon>
        <taxon>Dinophilidae</taxon>
        <taxon>Dimorphilus</taxon>
    </lineage>
</organism>
<evidence type="ECO:0000256" key="7">
    <source>
        <dbReference type="ARBA" id="ARBA00093423"/>
    </source>
</evidence>
<dbReference type="Gene3D" id="1.10.220.160">
    <property type="match status" value="1"/>
</dbReference>